<evidence type="ECO:0000313" key="3">
    <source>
        <dbReference type="Proteomes" id="UP000198802"/>
    </source>
</evidence>
<dbReference type="RefSeq" id="WP_091277193.1">
    <property type="nucleotide sequence ID" value="NZ_FAOZ01000008.1"/>
</dbReference>
<sequence length="250" mass="26708">MAGLTGAEEVVDGCGRDRSVPDVVANGRLLFLLCRATQGDVAAARVAVARVVPALVMKTAAHCRTAGRGFDTVFDELLASAWIVVTTYPVERRPEKTWINIVLDTERAVFGRQRLVDRLTTLVPPPVLAEHLTIHRTASASHDDRVGDPLLELVDLLAAGRRLGLSDAALNILVEFGIDGLSSHQVAARDGVTDRAVRLRRQRAVTELATLLGLRDSTGSASPRAAGAGAKAYPHHRPGSRQARPDGRAA</sequence>
<accession>A0A0S4QLP5</accession>
<dbReference type="EMBL" id="FAOZ01000008">
    <property type="protein sequence ID" value="CUU56587.1"/>
    <property type="molecule type" value="Genomic_DNA"/>
</dbReference>
<feature type="compositionally biased region" description="Low complexity" evidence="1">
    <location>
        <begin position="217"/>
        <end position="232"/>
    </location>
</feature>
<organism evidence="2 3">
    <name type="scientific">Parafrankia irregularis</name>
    <dbReference type="NCBI Taxonomy" id="795642"/>
    <lineage>
        <taxon>Bacteria</taxon>
        <taxon>Bacillati</taxon>
        <taxon>Actinomycetota</taxon>
        <taxon>Actinomycetes</taxon>
        <taxon>Frankiales</taxon>
        <taxon>Frankiaceae</taxon>
        <taxon>Parafrankia</taxon>
    </lineage>
</organism>
<dbReference type="AlphaFoldDB" id="A0A0S4QLP5"/>
<evidence type="ECO:0000313" key="2">
    <source>
        <dbReference type="EMBL" id="CUU56587.1"/>
    </source>
</evidence>
<proteinExistence type="predicted"/>
<evidence type="ECO:0008006" key="4">
    <source>
        <dbReference type="Google" id="ProtNLM"/>
    </source>
</evidence>
<protein>
    <recommendedName>
        <fullName evidence="4">DNA-directed RNA polymerase specialized sigma subunit, sigma24 family</fullName>
    </recommendedName>
</protein>
<evidence type="ECO:0000256" key="1">
    <source>
        <dbReference type="SAM" id="MobiDB-lite"/>
    </source>
</evidence>
<feature type="region of interest" description="Disordered" evidence="1">
    <location>
        <begin position="216"/>
        <end position="250"/>
    </location>
</feature>
<dbReference type="Proteomes" id="UP000198802">
    <property type="component" value="Unassembled WGS sequence"/>
</dbReference>
<name>A0A0S4QLP5_9ACTN</name>
<keyword evidence="3" id="KW-1185">Reference proteome</keyword>
<reference evidence="3" key="1">
    <citation type="submission" date="2015-11" db="EMBL/GenBank/DDBJ databases">
        <authorList>
            <person name="Varghese N."/>
        </authorList>
    </citation>
    <scope>NUCLEOTIDE SEQUENCE [LARGE SCALE GENOMIC DNA]</scope>
    <source>
        <strain evidence="3">DSM 45899</strain>
    </source>
</reference>
<gene>
    <name evidence="2" type="ORF">Ga0074812_108115</name>
</gene>